<proteinExistence type="predicted"/>
<keyword evidence="4 6" id="KW-1133">Transmembrane helix</keyword>
<keyword evidence="2" id="KW-0813">Transport</keyword>
<comment type="caution">
    <text evidence="7">The sequence shown here is derived from an EMBL/GenBank/DDBJ whole genome shotgun (WGS) entry which is preliminary data.</text>
</comment>
<dbReference type="Pfam" id="PF01566">
    <property type="entry name" value="Nramp"/>
    <property type="match status" value="1"/>
</dbReference>
<evidence type="ECO:0000256" key="1">
    <source>
        <dbReference type="ARBA" id="ARBA00004141"/>
    </source>
</evidence>
<dbReference type="PANTHER" id="PTHR11706:SF33">
    <property type="entry name" value="NATURAL RESISTANCE-ASSOCIATED MACROPHAGE PROTEIN 2"/>
    <property type="match status" value="1"/>
</dbReference>
<name>T0Y2M5_9ZZZZ</name>
<evidence type="ECO:0000256" key="5">
    <source>
        <dbReference type="ARBA" id="ARBA00023136"/>
    </source>
</evidence>
<feature type="transmembrane region" description="Helical" evidence="6">
    <location>
        <begin position="329"/>
        <end position="353"/>
    </location>
</feature>
<feature type="transmembrane region" description="Helical" evidence="6">
    <location>
        <begin position="373"/>
        <end position="394"/>
    </location>
</feature>
<feature type="transmembrane region" description="Helical" evidence="6">
    <location>
        <begin position="49"/>
        <end position="67"/>
    </location>
</feature>
<feature type="transmembrane region" description="Helical" evidence="6">
    <location>
        <begin position="229"/>
        <end position="252"/>
    </location>
</feature>
<feature type="transmembrane region" description="Helical" evidence="6">
    <location>
        <begin position="87"/>
        <end position="109"/>
    </location>
</feature>
<dbReference type="GO" id="GO:0034755">
    <property type="term" value="P:iron ion transmembrane transport"/>
    <property type="evidence" value="ECO:0007669"/>
    <property type="project" value="TreeGrafter"/>
</dbReference>
<feature type="transmembrane region" description="Helical" evidence="6">
    <location>
        <begin position="400"/>
        <end position="421"/>
    </location>
</feature>
<evidence type="ECO:0000256" key="6">
    <source>
        <dbReference type="SAM" id="Phobius"/>
    </source>
</evidence>
<evidence type="ECO:0000256" key="2">
    <source>
        <dbReference type="ARBA" id="ARBA00022448"/>
    </source>
</evidence>
<sequence length="464" mass="50701">MEMGSTNAGTAESQQIDINKKLSELPVDIKLRAMDRLRITSLRSKKTRLAKFLLILALIGPGILVMIADNDAGGVITYAQTGSIFDIGFFIPFMVLMIPVAYVVQEMTIRLAAVTRRGHAEMIWKRYGKFWGAFSLADLLIANSLTLVTEFIGITFGLGIFGVSPIYAVLIGFTFVLFITMAFRYHNWERASLVVAFFNLVFIPLVFFAKPDWSMVASAFGTWRIPLGITPLFIYVLLANLGTTIAPWMLFFQQSSEVDKGTVPEDIKAARRDTFIGACIMAAVAISIIILTGTLVFNSSASAKSTSSYDIQFILSTITQKIGMLPTKLFALGLVDAGLIATIAITASTSWAVGEAMGWPKSINLPFIQGRKFYIPGIVSMTIAAIIVLIPHIPLSFLNLTVQVIASIFMPAAMLFLLLLVNDKEIMGRYVNGRLNNGVAITIMCVLIVMSGLYGISLVFPGLI</sequence>
<gene>
    <name evidence="7" type="ORF">B2A_14523</name>
</gene>
<reference evidence="7" key="1">
    <citation type="submission" date="2013-08" db="EMBL/GenBank/DDBJ databases">
        <authorList>
            <person name="Mendez C."/>
            <person name="Richter M."/>
            <person name="Ferrer M."/>
            <person name="Sanchez J."/>
        </authorList>
    </citation>
    <scope>NUCLEOTIDE SEQUENCE</scope>
</reference>
<dbReference type="GO" id="GO:0015086">
    <property type="term" value="F:cadmium ion transmembrane transporter activity"/>
    <property type="evidence" value="ECO:0007669"/>
    <property type="project" value="TreeGrafter"/>
</dbReference>
<keyword evidence="3 6" id="KW-0812">Transmembrane</keyword>
<dbReference type="PANTHER" id="PTHR11706">
    <property type="entry name" value="SOLUTE CARRIER PROTEIN FAMILY 11 MEMBER"/>
    <property type="match status" value="1"/>
</dbReference>
<feature type="transmembrane region" description="Helical" evidence="6">
    <location>
        <begin position="154"/>
        <end position="179"/>
    </location>
</feature>
<feature type="transmembrane region" description="Helical" evidence="6">
    <location>
        <begin position="273"/>
        <end position="297"/>
    </location>
</feature>
<dbReference type="EMBL" id="AUZZ01010547">
    <property type="protein sequence ID" value="EQD29351.1"/>
    <property type="molecule type" value="Genomic_DNA"/>
</dbReference>
<organism evidence="7">
    <name type="scientific">mine drainage metagenome</name>
    <dbReference type="NCBI Taxonomy" id="410659"/>
    <lineage>
        <taxon>unclassified sequences</taxon>
        <taxon>metagenomes</taxon>
        <taxon>ecological metagenomes</taxon>
    </lineage>
</organism>
<protein>
    <submittedName>
        <fullName evidence="7">Natural resistance-associated macrophage protein</fullName>
    </submittedName>
</protein>
<accession>T0Y2M5</accession>
<keyword evidence="5 6" id="KW-0472">Membrane</keyword>
<feature type="transmembrane region" description="Helical" evidence="6">
    <location>
        <begin position="441"/>
        <end position="463"/>
    </location>
</feature>
<evidence type="ECO:0000256" key="4">
    <source>
        <dbReference type="ARBA" id="ARBA00022989"/>
    </source>
</evidence>
<dbReference type="AlphaFoldDB" id="T0Y2M5"/>
<feature type="transmembrane region" description="Helical" evidence="6">
    <location>
        <begin position="130"/>
        <end position="148"/>
    </location>
</feature>
<reference evidence="7" key="2">
    <citation type="journal article" date="2014" name="ISME J.">
        <title>Microbial stratification in low pH oxic and suboxic macroscopic growths along an acid mine drainage.</title>
        <authorList>
            <person name="Mendez-Garcia C."/>
            <person name="Mesa V."/>
            <person name="Sprenger R.R."/>
            <person name="Richter M."/>
            <person name="Diez M.S."/>
            <person name="Solano J."/>
            <person name="Bargiela R."/>
            <person name="Golyshina O.V."/>
            <person name="Manteca A."/>
            <person name="Ramos J.L."/>
            <person name="Gallego J.R."/>
            <person name="Llorente I."/>
            <person name="Martins Dos Santos V.A."/>
            <person name="Jensen O.N."/>
            <person name="Pelaez A.I."/>
            <person name="Sanchez J."/>
            <person name="Ferrer M."/>
        </authorList>
    </citation>
    <scope>NUCLEOTIDE SEQUENCE</scope>
</reference>
<dbReference type="GO" id="GO:0005384">
    <property type="term" value="F:manganese ion transmembrane transporter activity"/>
    <property type="evidence" value="ECO:0007669"/>
    <property type="project" value="TreeGrafter"/>
</dbReference>
<dbReference type="InterPro" id="IPR001046">
    <property type="entry name" value="NRAMP_fam"/>
</dbReference>
<evidence type="ECO:0000313" key="7">
    <source>
        <dbReference type="EMBL" id="EQD29351.1"/>
    </source>
</evidence>
<comment type="subcellular location">
    <subcellularLocation>
        <location evidence="1">Membrane</location>
        <topology evidence="1">Multi-pass membrane protein</topology>
    </subcellularLocation>
</comment>
<dbReference type="GO" id="GO:0005886">
    <property type="term" value="C:plasma membrane"/>
    <property type="evidence" value="ECO:0007669"/>
    <property type="project" value="TreeGrafter"/>
</dbReference>
<evidence type="ECO:0000256" key="3">
    <source>
        <dbReference type="ARBA" id="ARBA00022692"/>
    </source>
</evidence>
<feature type="transmembrane region" description="Helical" evidence="6">
    <location>
        <begin position="191"/>
        <end position="209"/>
    </location>
</feature>